<sequence>MSRTLRAGFLRGRITIIVVWIGIEPELTKDTQAGERDRRSRRGRDPSPALSDLKAIPDLWGASAYVDIRHSIHIPK</sequence>
<name>A0A4C1VKS7_EUMVA</name>
<evidence type="ECO:0000313" key="3">
    <source>
        <dbReference type="Proteomes" id="UP000299102"/>
    </source>
</evidence>
<dbReference type="Proteomes" id="UP000299102">
    <property type="component" value="Unassembled WGS sequence"/>
</dbReference>
<evidence type="ECO:0000256" key="1">
    <source>
        <dbReference type="SAM" id="MobiDB-lite"/>
    </source>
</evidence>
<keyword evidence="3" id="KW-1185">Reference proteome</keyword>
<dbReference type="AlphaFoldDB" id="A0A4C1VKS7"/>
<comment type="caution">
    <text evidence="2">The sequence shown here is derived from an EMBL/GenBank/DDBJ whole genome shotgun (WGS) entry which is preliminary data.</text>
</comment>
<proteinExistence type="predicted"/>
<organism evidence="2 3">
    <name type="scientific">Eumeta variegata</name>
    <name type="common">Bagworm moth</name>
    <name type="synonym">Eumeta japonica</name>
    <dbReference type="NCBI Taxonomy" id="151549"/>
    <lineage>
        <taxon>Eukaryota</taxon>
        <taxon>Metazoa</taxon>
        <taxon>Ecdysozoa</taxon>
        <taxon>Arthropoda</taxon>
        <taxon>Hexapoda</taxon>
        <taxon>Insecta</taxon>
        <taxon>Pterygota</taxon>
        <taxon>Neoptera</taxon>
        <taxon>Endopterygota</taxon>
        <taxon>Lepidoptera</taxon>
        <taxon>Glossata</taxon>
        <taxon>Ditrysia</taxon>
        <taxon>Tineoidea</taxon>
        <taxon>Psychidae</taxon>
        <taxon>Oiketicinae</taxon>
        <taxon>Eumeta</taxon>
    </lineage>
</organism>
<dbReference type="EMBL" id="BGZK01000349">
    <property type="protein sequence ID" value="GBP38474.1"/>
    <property type="molecule type" value="Genomic_DNA"/>
</dbReference>
<protein>
    <submittedName>
        <fullName evidence="2">Uncharacterized protein</fullName>
    </submittedName>
</protein>
<evidence type="ECO:0000313" key="2">
    <source>
        <dbReference type="EMBL" id="GBP38474.1"/>
    </source>
</evidence>
<gene>
    <name evidence="2" type="ORF">EVAR_23680_1</name>
</gene>
<reference evidence="2 3" key="1">
    <citation type="journal article" date="2019" name="Commun. Biol.">
        <title>The bagworm genome reveals a unique fibroin gene that provides high tensile strength.</title>
        <authorList>
            <person name="Kono N."/>
            <person name="Nakamura H."/>
            <person name="Ohtoshi R."/>
            <person name="Tomita M."/>
            <person name="Numata K."/>
            <person name="Arakawa K."/>
        </authorList>
    </citation>
    <scope>NUCLEOTIDE SEQUENCE [LARGE SCALE GENOMIC DNA]</scope>
</reference>
<accession>A0A4C1VKS7</accession>
<feature type="region of interest" description="Disordered" evidence="1">
    <location>
        <begin position="30"/>
        <end position="50"/>
    </location>
</feature>